<dbReference type="Proteomes" id="UP000765509">
    <property type="component" value="Unassembled WGS sequence"/>
</dbReference>
<sequence length="263" mass="29308">MLVMLANKHTRNARFLSDPSDCAARGVPTQDALARTPLWSTMMKAFLSKNGRRGPKQAGGNTSGRLAPCPQVLICLPPLRGHHLMVTLLLNRSKVIIQPMKDGDGKRKFKLGPIVTMSCHPWDLNSKQTPHQPTPGPSGIQWLKDLFREPSQHNEPPIPGLGEHCKPHEPEPEVALTQSMEEPFGIYQLTTNVNDSLSHCPQIHQQNLAGASPIAHMIPFVDATHQNEMHLEFWEELNTLLGPALEAYPKEEITRIVSRFLSK</sequence>
<dbReference type="AlphaFoldDB" id="A0A9Q3BDD6"/>
<proteinExistence type="predicted"/>
<reference evidence="1" key="1">
    <citation type="submission" date="2021-03" db="EMBL/GenBank/DDBJ databases">
        <title>Draft genome sequence of rust myrtle Austropuccinia psidii MF-1, a brazilian biotype.</title>
        <authorList>
            <person name="Quecine M.C."/>
            <person name="Pachon D.M.R."/>
            <person name="Bonatelli M.L."/>
            <person name="Correr F.H."/>
            <person name="Franceschini L.M."/>
            <person name="Leite T.F."/>
            <person name="Margarido G.R.A."/>
            <person name="Almeida C.A."/>
            <person name="Ferrarezi J.A."/>
            <person name="Labate C.A."/>
        </authorList>
    </citation>
    <scope>NUCLEOTIDE SEQUENCE</scope>
    <source>
        <strain evidence="1">MF-1</strain>
    </source>
</reference>
<name>A0A9Q3BDD6_9BASI</name>
<dbReference type="EMBL" id="AVOT02000564">
    <property type="protein sequence ID" value="MBW0463486.1"/>
    <property type="molecule type" value="Genomic_DNA"/>
</dbReference>
<accession>A0A9Q3BDD6</accession>
<organism evidence="1 2">
    <name type="scientific">Austropuccinia psidii MF-1</name>
    <dbReference type="NCBI Taxonomy" id="1389203"/>
    <lineage>
        <taxon>Eukaryota</taxon>
        <taxon>Fungi</taxon>
        <taxon>Dikarya</taxon>
        <taxon>Basidiomycota</taxon>
        <taxon>Pucciniomycotina</taxon>
        <taxon>Pucciniomycetes</taxon>
        <taxon>Pucciniales</taxon>
        <taxon>Sphaerophragmiaceae</taxon>
        <taxon>Austropuccinia</taxon>
    </lineage>
</organism>
<evidence type="ECO:0000313" key="1">
    <source>
        <dbReference type="EMBL" id="MBW0463486.1"/>
    </source>
</evidence>
<evidence type="ECO:0000313" key="2">
    <source>
        <dbReference type="Proteomes" id="UP000765509"/>
    </source>
</evidence>
<keyword evidence="2" id="KW-1185">Reference proteome</keyword>
<protein>
    <submittedName>
        <fullName evidence="1">Uncharacterized protein</fullName>
    </submittedName>
</protein>
<gene>
    <name evidence="1" type="ORF">O181_003201</name>
</gene>
<comment type="caution">
    <text evidence="1">The sequence shown here is derived from an EMBL/GenBank/DDBJ whole genome shotgun (WGS) entry which is preliminary data.</text>
</comment>